<dbReference type="Proteomes" id="UP000281553">
    <property type="component" value="Unassembled WGS sequence"/>
</dbReference>
<evidence type="ECO:0000313" key="1">
    <source>
        <dbReference type="EMBL" id="VDK54012.1"/>
    </source>
</evidence>
<reference evidence="1 2" key="1">
    <citation type="submission" date="2018-11" db="EMBL/GenBank/DDBJ databases">
        <authorList>
            <consortium name="Pathogen Informatics"/>
        </authorList>
    </citation>
    <scope>NUCLEOTIDE SEQUENCE [LARGE SCALE GENOMIC DNA]</scope>
</reference>
<name>A0A3P6QUB9_DIBLA</name>
<dbReference type="EMBL" id="UYRU01018870">
    <property type="protein sequence ID" value="VDK54012.1"/>
    <property type="molecule type" value="Genomic_DNA"/>
</dbReference>
<feature type="non-terminal residue" evidence="1">
    <location>
        <position position="101"/>
    </location>
</feature>
<proteinExistence type="predicted"/>
<accession>A0A3P6QUB9</accession>
<evidence type="ECO:0000313" key="2">
    <source>
        <dbReference type="Proteomes" id="UP000281553"/>
    </source>
</evidence>
<dbReference type="AlphaFoldDB" id="A0A3P6QUB9"/>
<sequence>MLVRPPMITLNRKAMTGSRGFLRLLSELEVDVSFDDSLFKGKSYVTNCPNLNLLGLDWIEKFGLRDVPLNCILKSAPSTGPSPAKLNQPAAKLISTLQEKF</sequence>
<gene>
    <name evidence="1" type="ORF">DILT_LOCUS2003</name>
</gene>
<dbReference type="OrthoDB" id="6321072at2759"/>
<keyword evidence="2" id="KW-1185">Reference proteome</keyword>
<protein>
    <submittedName>
        <fullName evidence="1">Uncharacterized protein</fullName>
    </submittedName>
</protein>
<organism evidence="1 2">
    <name type="scientific">Dibothriocephalus latus</name>
    <name type="common">Fish tapeworm</name>
    <name type="synonym">Diphyllobothrium latum</name>
    <dbReference type="NCBI Taxonomy" id="60516"/>
    <lineage>
        <taxon>Eukaryota</taxon>
        <taxon>Metazoa</taxon>
        <taxon>Spiralia</taxon>
        <taxon>Lophotrochozoa</taxon>
        <taxon>Platyhelminthes</taxon>
        <taxon>Cestoda</taxon>
        <taxon>Eucestoda</taxon>
        <taxon>Diphyllobothriidea</taxon>
        <taxon>Diphyllobothriidae</taxon>
        <taxon>Dibothriocephalus</taxon>
    </lineage>
</organism>